<dbReference type="GO" id="GO:0022857">
    <property type="term" value="F:transmembrane transporter activity"/>
    <property type="evidence" value="ECO:0007669"/>
    <property type="project" value="InterPro"/>
</dbReference>
<feature type="region of interest" description="Disordered" evidence="1">
    <location>
        <begin position="485"/>
        <end position="513"/>
    </location>
</feature>
<feature type="transmembrane region" description="Helical" evidence="2">
    <location>
        <begin position="331"/>
        <end position="347"/>
    </location>
</feature>
<dbReference type="EMBL" id="JASPKY010000122">
    <property type="protein sequence ID" value="KAK9732089.1"/>
    <property type="molecule type" value="Genomic_DNA"/>
</dbReference>
<proteinExistence type="predicted"/>
<feature type="transmembrane region" description="Helical" evidence="2">
    <location>
        <begin position="54"/>
        <end position="72"/>
    </location>
</feature>
<feature type="transmembrane region" description="Helical" evidence="2">
    <location>
        <begin position="241"/>
        <end position="265"/>
    </location>
</feature>
<keyword evidence="2" id="KW-0472">Membrane</keyword>
<accession>A0AAW1LFN2</accession>
<dbReference type="PANTHER" id="PTHR11360">
    <property type="entry name" value="MONOCARBOXYLATE TRANSPORTER"/>
    <property type="match status" value="1"/>
</dbReference>
<protein>
    <submittedName>
        <fullName evidence="3">Major Facilitator Superfamily</fullName>
    </submittedName>
</protein>
<evidence type="ECO:0000256" key="2">
    <source>
        <dbReference type="SAM" id="Phobius"/>
    </source>
</evidence>
<keyword evidence="4" id="KW-1185">Reference proteome</keyword>
<organism evidence="3 4">
    <name type="scientific">Popillia japonica</name>
    <name type="common">Japanese beetle</name>
    <dbReference type="NCBI Taxonomy" id="7064"/>
    <lineage>
        <taxon>Eukaryota</taxon>
        <taxon>Metazoa</taxon>
        <taxon>Ecdysozoa</taxon>
        <taxon>Arthropoda</taxon>
        <taxon>Hexapoda</taxon>
        <taxon>Insecta</taxon>
        <taxon>Pterygota</taxon>
        <taxon>Neoptera</taxon>
        <taxon>Endopterygota</taxon>
        <taxon>Coleoptera</taxon>
        <taxon>Polyphaga</taxon>
        <taxon>Scarabaeiformia</taxon>
        <taxon>Scarabaeidae</taxon>
        <taxon>Rutelinae</taxon>
        <taxon>Popillia</taxon>
    </lineage>
</organism>
<dbReference type="InterPro" id="IPR011701">
    <property type="entry name" value="MFS"/>
</dbReference>
<feature type="transmembrane region" description="Helical" evidence="2">
    <location>
        <begin position="212"/>
        <end position="235"/>
    </location>
</feature>
<evidence type="ECO:0000256" key="1">
    <source>
        <dbReference type="SAM" id="MobiDB-lite"/>
    </source>
</evidence>
<feature type="transmembrane region" description="Helical" evidence="2">
    <location>
        <begin position="386"/>
        <end position="409"/>
    </location>
</feature>
<dbReference type="InterPro" id="IPR050327">
    <property type="entry name" value="Proton-linked_MCT"/>
</dbReference>
<dbReference type="SUPFAM" id="SSF103473">
    <property type="entry name" value="MFS general substrate transporter"/>
    <property type="match status" value="1"/>
</dbReference>
<dbReference type="Gene3D" id="1.20.1250.20">
    <property type="entry name" value="MFS general substrate transporter like domains"/>
    <property type="match status" value="2"/>
</dbReference>
<keyword evidence="2" id="KW-1133">Transmembrane helix</keyword>
<evidence type="ECO:0000313" key="4">
    <source>
        <dbReference type="Proteomes" id="UP001458880"/>
    </source>
</evidence>
<dbReference type="Proteomes" id="UP001458880">
    <property type="component" value="Unassembled WGS sequence"/>
</dbReference>
<sequence length="513" mass="55452">MGGAEQNIYDNQKPSVSTVSWKTQNGTSLEKKNLQESHIPMVVSFVAPDGGSRAWLVLFCAFLCNGVIWGIINSYSVLQHEFYQNLAAKNDTQASSKAGKCFSLFSLQHEFYQNLAAKNDTQASSKAALVGSLAISATFMMSAVAGILTNLIGLRTTAFIGGALSCGGMFLSSFFTDNIAVLYFTYGIMCGIGCALVYTPSLAILGHYFTKYIGVANGIVASGSSVFTMVMPYVMGFFLNVAYLHGTLKLLAAILVSLMCCALVFKPLVKMPTDKKVTVMQASNFISLWKNKKYCLWAFLISISLFGYFVPYVHMSMFVEKHFVKGTDAKLPILCIGITSGLGRLIFGYIADKPKVDRILLQQVSFLVIGTLTMLLPSASSCYECLIAITLGMGLFDGCFISLLGPIAFDICGHECAAQAIGFLLGLCSIPLTTGPYVAGLLFDSVGNYNLALRLAGIPPIIGGIAMFSIRFIAAKDLRRNRAIKEDDRGNKEKLLSSESPEAHQTKDVTSSL</sequence>
<evidence type="ECO:0000313" key="3">
    <source>
        <dbReference type="EMBL" id="KAK9732089.1"/>
    </source>
</evidence>
<comment type="caution">
    <text evidence="3">The sequence shown here is derived from an EMBL/GenBank/DDBJ whole genome shotgun (WGS) entry which is preliminary data.</text>
</comment>
<reference evidence="3 4" key="1">
    <citation type="journal article" date="2024" name="BMC Genomics">
        <title>De novo assembly and annotation of Popillia japonica's genome with initial clues to its potential as an invasive pest.</title>
        <authorList>
            <person name="Cucini C."/>
            <person name="Boschi S."/>
            <person name="Funari R."/>
            <person name="Cardaioli E."/>
            <person name="Iannotti N."/>
            <person name="Marturano G."/>
            <person name="Paoli F."/>
            <person name="Bruttini M."/>
            <person name="Carapelli A."/>
            <person name="Frati F."/>
            <person name="Nardi F."/>
        </authorList>
    </citation>
    <scope>NUCLEOTIDE SEQUENCE [LARGE SCALE GENOMIC DNA]</scope>
    <source>
        <strain evidence="3">DMR45628</strain>
    </source>
</reference>
<feature type="transmembrane region" description="Helical" evidence="2">
    <location>
        <begin position="421"/>
        <end position="439"/>
    </location>
</feature>
<feature type="transmembrane region" description="Helical" evidence="2">
    <location>
        <begin position="181"/>
        <end position="205"/>
    </location>
</feature>
<name>A0AAW1LFN2_POPJA</name>
<feature type="transmembrane region" description="Helical" evidence="2">
    <location>
        <begin position="451"/>
        <end position="474"/>
    </location>
</feature>
<dbReference type="AlphaFoldDB" id="A0AAW1LFN2"/>
<dbReference type="Pfam" id="PF07690">
    <property type="entry name" value="MFS_1"/>
    <property type="match status" value="1"/>
</dbReference>
<feature type="transmembrane region" description="Helical" evidence="2">
    <location>
        <begin position="359"/>
        <end position="380"/>
    </location>
</feature>
<feature type="compositionally biased region" description="Basic and acidic residues" evidence="1">
    <location>
        <begin position="485"/>
        <end position="507"/>
    </location>
</feature>
<gene>
    <name evidence="3" type="ORF">QE152_g13109</name>
</gene>
<dbReference type="PANTHER" id="PTHR11360:SF312">
    <property type="entry name" value="KARMOISIN, ISOFORM B"/>
    <property type="match status" value="1"/>
</dbReference>
<feature type="transmembrane region" description="Helical" evidence="2">
    <location>
        <begin position="127"/>
        <end position="149"/>
    </location>
</feature>
<dbReference type="InterPro" id="IPR036259">
    <property type="entry name" value="MFS_trans_sf"/>
</dbReference>
<feature type="transmembrane region" description="Helical" evidence="2">
    <location>
        <begin position="294"/>
        <end position="311"/>
    </location>
</feature>
<keyword evidence="2" id="KW-0812">Transmembrane</keyword>